<dbReference type="Pfam" id="PF25023">
    <property type="entry name" value="TEN_YD-shell"/>
    <property type="match status" value="1"/>
</dbReference>
<comment type="caution">
    <text evidence="5">The sequence shown here is derived from an EMBL/GenBank/DDBJ whole genome shotgun (WGS) entry which is preliminary data.</text>
</comment>
<dbReference type="NCBIfam" id="NF033679">
    <property type="entry name" value="DNRLRE_dom"/>
    <property type="match status" value="1"/>
</dbReference>
<evidence type="ECO:0000313" key="5">
    <source>
        <dbReference type="EMBL" id="KGR79565.1"/>
    </source>
</evidence>
<dbReference type="PANTHER" id="PTHR32305:SF17">
    <property type="entry name" value="TRNA NUCLEASE WAPA"/>
    <property type="match status" value="1"/>
</dbReference>
<keyword evidence="2" id="KW-0812">Transmembrane</keyword>
<dbReference type="NCBIfam" id="TIGR03696">
    <property type="entry name" value="Rhs_assc_core"/>
    <property type="match status" value="1"/>
</dbReference>
<sequence>MIDPTIVRVQGTDLTTDTILRSGFPTQSGGNDTEIGAGRANDNIVRSLLRFDLSSVATVSEILSADLNLYLSSTNSTSPIDISVHYVNNAWNENEATWQNRTNTLKWSTAGADYGIYGEATVKNISTIPSNIEDALVKWPIPIDKVYGWVWTPNINHGILIRSAMESSKVYKKFYSSENTVDSKYKPKLVVTYKTSARFGLEDYWDYNSFPLIDGTNYINIGTQNNILQYTDFSLSNYAGFGLDFTRTYNSKALENSAFGHSWTFTGNQKLFIGTGNSKTNIDYQDEDGTVHVFTWNGSNYVKPVGFKGELTKVSDSEYTIKQNNIVSTFIVKEQANDTSVKVAYITKQEDKNKNSITYEYNSDNQLVKITTGLGDFLTLSYRNGVIVKAVSKGKEITYNYNGKHYITSVVVKKDASQQTTTSFNYTNDRITSIIDANGNVTSFAYGSIGLSSVTLPSVGGNTPSTTYYDLDNVNLKATVTSPEGEETVYYLNNNYVITKIIDSSGTQRNYTLDNQYKISEEQVTVPGETPYTKKYAYDTKGNLEKVEDSKGIVSKYTYDTAGNLLTETDSSGYVTQNQYDAKGNLIKIITPKGEVTTYIYDARGDLTKVTYPSGSSDTFSTNYTDGKKTTVHTDPATGKSTESIYDFNDNLLSFKDGKGYTTIYKYNLKNELTSVTDATGKTTNYQYDGNGNLTVIQNVAGHQTVLAYNGQNNISKETNALGKVTEYQYDGDGNLINVIKANGSKINYNQDSQTQSSIVSINNTNQFTTKSDGLATTITNHMLNNSSTTYISSEDGRLKQVDFSSPANNAIVYMYNNELLDTIQFSGNTIKYTPDANGQIEAISQNGINLATFGFNNNGLLENTTFGNSNSIFINNNYVGNNTLLKSQIFNTTISTIWDTHTYDYDANKQISKVINNAGNVVYTYDNLNQLEKEQYSNGLTISYTYDTVGNRISKSVTNNGNTTTTIYSYNAANQLTKAGDQSFSVDLNGNTTNDGRYEYVWNAFDQLTEVKSLSGTTIAKYNYDENGRRVYSKDVNGETYYRYDGTSNYVLFEEDQAGNITKSYTYNASGHPLTMTYNAATYYYLTNYRGDVLALTDENGQIVAEYTYDAWGNILTQSGEMASTNPYRYAGYRYDEQTKLYYLMARYYNPDTGVFMSLDPVRGDTMNPITMNGYNYANNNPVMNVDPDGERSLWASFKYGFLKALEIFIGKWGISRELGETIVSLTANFILGSVAFVNMAKIKQTNFTAYLSYIKKVAGKFTGTLKKTAKNQLIKRLGKTAALKILGGVAGVGFSEGIVFTFNLIYYTVNHYRKS</sequence>
<dbReference type="NCBIfam" id="TIGR01643">
    <property type="entry name" value="YD_repeat_2x"/>
    <property type="match status" value="4"/>
</dbReference>
<dbReference type="Proteomes" id="UP000030416">
    <property type="component" value="Unassembled WGS sequence"/>
</dbReference>
<dbReference type="PANTHER" id="PTHR32305">
    <property type="match status" value="1"/>
</dbReference>
<dbReference type="Gene3D" id="2.180.10.10">
    <property type="entry name" value="RHS repeat-associated core"/>
    <property type="match status" value="3"/>
</dbReference>
<protein>
    <recommendedName>
        <fullName evidence="7">Wall-associated protein</fullName>
    </recommendedName>
</protein>
<dbReference type="Pfam" id="PF20148">
    <property type="entry name" value="DUF6531"/>
    <property type="match status" value="1"/>
</dbReference>
<evidence type="ECO:0000313" key="6">
    <source>
        <dbReference type="Proteomes" id="UP000030416"/>
    </source>
</evidence>
<name>A0A0A3I7R5_9BACL</name>
<dbReference type="InterPro" id="IPR050708">
    <property type="entry name" value="T6SS_VgrG/RHS"/>
</dbReference>
<dbReference type="SUPFAM" id="SSF69304">
    <property type="entry name" value="Tricorn protease N-terminal domain"/>
    <property type="match status" value="1"/>
</dbReference>
<feature type="domain" description="Teneurin-like YD-shell" evidence="4">
    <location>
        <begin position="864"/>
        <end position="1184"/>
    </location>
</feature>
<dbReference type="Pfam" id="PF05593">
    <property type="entry name" value="RHS_repeat"/>
    <property type="match status" value="4"/>
</dbReference>
<dbReference type="InterPro" id="IPR006530">
    <property type="entry name" value="YD"/>
</dbReference>
<gene>
    <name evidence="5" type="ORF">CD29_05555</name>
</gene>
<feature type="transmembrane region" description="Helical" evidence="2">
    <location>
        <begin position="1287"/>
        <end position="1311"/>
    </location>
</feature>
<keyword evidence="2" id="KW-0472">Membrane</keyword>
<dbReference type="InterPro" id="IPR045351">
    <property type="entry name" value="DUF6531"/>
</dbReference>
<proteinExistence type="predicted"/>
<keyword evidence="2" id="KW-1133">Transmembrane helix</keyword>
<keyword evidence="1" id="KW-0677">Repeat</keyword>
<reference evidence="5 6" key="1">
    <citation type="submission" date="2014-02" db="EMBL/GenBank/DDBJ databases">
        <title>Draft genome sequence of Lysinibacillus manganicus DSM 26584T.</title>
        <authorList>
            <person name="Zhang F."/>
            <person name="Wang G."/>
            <person name="Zhang L."/>
        </authorList>
    </citation>
    <scope>NUCLEOTIDE SEQUENCE [LARGE SCALE GENOMIC DNA]</scope>
    <source>
        <strain evidence="5 6">DSM 26584</strain>
    </source>
</reference>
<dbReference type="InterPro" id="IPR056823">
    <property type="entry name" value="TEN-like_YD-shell"/>
</dbReference>
<dbReference type="InterPro" id="IPR022385">
    <property type="entry name" value="Rhs_assc_core"/>
</dbReference>
<evidence type="ECO:0000259" key="4">
    <source>
        <dbReference type="Pfam" id="PF25023"/>
    </source>
</evidence>
<dbReference type="STRING" id="1384049.CD29_05555"/>
<keyword evidence="6" id="KW-1185">Reference proteome</keyword>
<dbReference type="RefSeq" id="WP_036183814.1">
    <property type="nucleotide sequence ID" value="NZ_AVDA01000005.1"/>
</dbReference>
<accession>A0A0A3I7R5</accession>
<evidence type="ECO:0000256" key="1">
    <source>
        <dbReference type="ARBA" id="ARBA00022737"/>
    </source>
</evidence>
<feature type="domain" description="DUF6531" evidence="3">
    <location>
        <begin position="219"/>
        <end position="294"/>
    </location>
</feature>
<dbReference type="InterPro" id="IPR031325">
    <property type="entry name" value="RHS_repeat"/>
</dbReference>
<organism evidence="5 6">
    <name type="scientific">Ureibacillus manganicus DSM 26584</name>
    <dbReference type="NCBI Taxonomy" id="1384049"/>
    <lineage>
        <taxon>Bacteria</taxon>
        <taxon>Bacillati</taxon>
        <taxon>Bacillota</taxon>
        <taxon>Bacilli</taxon>
        <taxon>Bacillales</taxon>
        <taxon>Caryophanaceae</taxon>
        <taxon>Ureibacillus</taxon>
    </lineage>
</organism>
<evidence type="ECO:0000256" key="2">
    <source>
        <dbReference type="SAM" id="Phobius"/>
    </source>
</evidence>
<dbReference type="EMBL" id="JPVN01000005">
    <property type="protein sequence ID" value="KGR79565.1"/>
    <property type="molecule type" value="Genomic_DNA"/>
</dbReference>
<evidence type="ECO:0000259" key="3">
    <source>
        <dbReference type="Pfam" id="PF20148"/>
    </source>
</evidence>
<dbReference type="eggNOG" id="COG3209">
    <property type="taxonomic scope" value="Bacteria"/>
</dbReference>
<evidence type="ECO:0008006" key="7">
    <source>
        <dbReference type="Google" id="ProtNLM"/>
    </source>
</evidence>